<dbReference type="PROSITE" id="PS50977">
    <property type="entry name" value="HTH_TETR_2"/>
    <property type="match status" value="1"/>
</dbReference>
<dbReference type="InterPro" id="IPR009057">
    <property type="entry name" value="Homeodomain-like_sf"/>
</dbReference>
<sequence>MTAQRRTRLDPDARRSQLVEIGVRALSRDSLYDLSLDEIAAEAGISRSLLFHYFGSKRRFQLAVVEAAAAGLLTHTEPDRSRPPSVQLRQSIEDSVAYVSARRGLYLSLVRGAASGDEAMREIFDRTRGALVDRIMDGIADLGGTPGDPLLPIAVRSWLALTEEAIISWSPDGPVDRDRLITFVETAFYRAVLDPP</sequence>
<feature type="domain" description="HTH tetR-type" evidence="3">
    <location>
        <begin position="12"/>
        <end position="72"/>
    </location>
</feature>
<evidence type="ECO:0000256" key="2">
    <source>
        <dbReference type="PROSITE-ProRule" id="PRU00335"/>
    </source>
</evidence>
<evidence type="ECO:0000256" key="1">
    <source>
        <dbReference type="ARBA" id="ARBA00023125"/>
    </source>
</evidence>
<dbReference type="Proteomes" id="UP000612808">
    <property type="component" value="Unassembled WGS sequence"/>
</dbReference>
<dbReference type="GO" id="GO:0003700">
    <property type="term" value="F:DNA-binding transcription factor activity"/>
    <property type="evidence" value="ECO:0007669"/>
    <property type="project" value="TreeGrafter"/>
</dbReference>
<evidence type="ECO:0000313" key="4">
    <source>
        <dbReference type="EMBL" id="GID14726.1"/>
    </source>
</evidence>
<name>A0A8J3J2R6_9ACTN</name>
<keyword evidence="5" id="KW-1185">Reference proteome</keyword>
<organism evidence="4 5">
    <name type="scientific">Actinocatenispora rupis</name>
    <dbReference type="NCBI Taxonomy" id="519421"/>
    <lineage>
        <taxon>Bacteria</taxon>
        <taxon>Bacillati</taxon>
        <taxon>Actinomycetota</taxon>
        <taxon>Actinomycetes</taxon>
        <taxon>Micromonosporales</taxon>
        <taxon>Micromonosporaceae</taxon>
        <taxon>Actinocatenispora</taxon>
    </lineage>
</organism>
<dbReference type="AlphaFoldDB" id="A0A8J3J2R6"/>
<dbReference type="SUPFAM" id="SSF46689">
    <property type="entry name" value="Homeodomain-like"/>
    <property type="match status" value="1"/>
</dbReference>
<dbReference type="EMBL" id="BOMB01000033">
    <property type="protein sequence ID" value="GID14726.1"/>
    <property type="molecule type" value="Genomic_DNA"/>
</dbReference>
<dbReference type="RefSeq" id="WP_203662628.1">
    <property type="nucleotide sequence ID" value="NZ_BAAAZM010000012.1"/>
</dbReference>
<feature type="DNA-binding region" description="H-T-H motif" evidence="2">
    <location>
        <begin position="35"/>
        <end position="54"/>
    </location>
</feature>
<dbReference type="InterPro" id="IPR050109">
    <property type="entry name" value="HTH-type_TetR-like_transc_reg"/>
</dbReference>
<dbReference type="GO" id="GO:0000976">
    <property type="term" value="F:transcription cis-regulatory region binding"/>
    <property type="evidence" value="ECO:0007669"/>
    <property type="project" value="TreeGrafter"/>
</dbReference>
<comment type="caution">
    <text evidence="4">The sequence shown here is derived from an EMBL/GenBank/DDBJ whole genome shotgun (WGS) entry which is preliminary data.</text>
</comment>
<protein>
    <submittedName>
        <fullName evidence="4">TetR family transcriptional regulator</fullName>
    </submittedName>
</protein>
<dbReference type="PANTHER" id="PTHR30055">
    <property type="entry name" value="HTH-TYPE TRANSCRIPTIONAL REGULATOR RUTR"/>
    <property type="match status" value="1"/>
</dbReference>
<gene>
    <name evidence="4" type="ORF">Aru02nite_56150</name>
</gene>
<evidence type="ECO:0000259" key="3">
    <source>
        <dbReference type="PROSITE" id="PS50977"/>
    </source>
</evidence>
<dbReference type="PANTHER" id="PTHR30055:SF226">
    <property type="entry name" value="HTH-TYPE TRANSCRIPTIONAL REGULATOR PKSA"/>
    <property type="match status" value="1"/>
</dbReference>
<dbReference type="InterPro" id="IPR001647">
    <property type="entry name" value="HTH_TetR"/>
</dbReference>
<accession>A0A8J3J2R6</accession>
<reference evidence="4" key="1">
    <citation type="submission" date="2021-01" db="EMBL/GenBank/DDBJ databases">
        <title>Whole genome shotgun sequence of Actinocatenispora rupis NBRC 107355.</title>
        <authorList>
            <person name="Komaki H."/>
            <person name="Tamura T."/>
        </authorList>
    </citation>
    <scope>NUCLEOTIDE SEQUENCE</scope>
    <source>
        <strain evidence="4">NBRC 107355</strain>
    </source>
</reference>
<dbReference type="Pfam" id="PF00440">
    <property type="entry name" value="TetR_N"/>
    <property type="match status" value="1"/>
</dbReference>
<proteinExistence type="predicted"/>
<dbReference type="Gene3D" id="1.10.357.10">
    <property type="entry name" value="Tetracycline Repressor, domain 2"/>
    <property type="match status" value="1"/>
</dbReference>
<evidence type="ECO:0000313" key="5">
    <source>
        <dbReference type="Proteomes" id="UP000612808"/>
    </source>
</evidence>
<keyword evidence="1 2" id="KW-0238">DNA-binding</keyword>